<protein>
    <submittedName>
        <fullName evidence="5">LacI family DNA-binding transcriptional regulator</fullName>
    </submittedName>
</protein>
<feature type="domain" description="HTH lacI-type" evidence="4">
    <location>
        <begin position="5"/>
        <end position="59"/>
    </location>
</feature>
<dbReference type="Gene3D" id="3.40.50.2300">
    <property type="match status" value="2"/>
</dbReference>
<sequence length="334" mass="37568">MQTNATIKDVAERAGVAVSTVSRVINNLDRVSPETREKVNRAISELGYIRNEMAASIKTGTTRFILTVVPDIINEFYTAVIRGVEARARENGYFTLVYAINEVHSAAELREFGDKLSSLVDGVVWVPSMKKKELDWLAKKPFVQVDRMIPGSKGYSVVVDNYGGACMAMEELVEQGHRKIAYISGKGEFNVDVERFRGYQDVLRQHGIQIREEYICQENWYQETGYTCTEQLLKLKDPPTAIFSGNNQICIGSAEYMIEQGLIIGKDISLVEFDDSLVAKYLGPGITSVEHPTYEMGYMAAKMLIRLLDGEVLEKKNIQMDVRLIKRNSVARVS</sequence>
<evidence type="ECO:0000256" key="1">
    <source>
        <dbReference type="ARBA" id="ARBA00023015"/>
    </source>
</evidence>
<dbReference type="PANTHER" id="PTHR30146:SF109">
    <property type="entry name" value="HTH-TYPE TRANSCRIPTIONAL REGULATOR GALS"/>
    <property type="match status" value="1"/>
</dbReference>
<accession>A0A923RLF8</accession>
<dbReference type="InterPro" id="IPR010982">
    <property type="entry name" value="Lambda_DNA-bd_dom_sf"/>
</dbReference>
<proteinExistence type="predicted"/>
<dbReference type="GO" id="GO:0000976">
    <property type="term" value="F:transcription cis-regulatory region binding"/>
    <property type="evidence" value="ECO:0007669"/>
    <property type="project" value="TreeGrafter"/>
</dbReference>
<dbReference type="Gene3D" id="1.10.260.40">
    <property type="entry name" value="lambda repressor-like DNA-binding domains"/>
    <property type="match status" value="1"/>
</dbReference>
<evidence type="ECO:0000259" key="4">
    <source>
        <dbReference type="PROSITE" id="PS50932"/>
    </source>
</evidence>
<comment type="caution">
    <text evidence="5">The sequence shown here is derived from an EMBL/GenBank/DDBJ whole genome shotgun (WGS) entry which is preliminary data.</text>
</comment>
<keyword evidence="1" id="KW-0805">Transcription regulation</keyword>
<dbReference type="Pfam" id="PF13377">
    <property type="entry name" value="Peripla_BP_3"/>
    <property type="match status" value="1"/>
</dbReference>
<evidence type="ECO:0000313" key="6">
    <source>
        <dbReference type="Proteomes" id="UP000649345"/>
    </source>
</evidence>
<dbReference type="InterPro" id="IPR028082">
    <property type="entry name" value="Peripla_BP_I"/>
</dbReference>
<dbReference type="SUPFAM" id="SSF53822">
    <property type="entry name" value="Periplasmic binding protein-like I"/>
    <property type="match status" value="1"/>
</dbReference>
<gene>
    <name evidence="5" type="ORF">H8S44_05205</name>
</gene>
<dbReference type="GO" id="GO:0003700">
    <property type="term" value="F:DNA-binding transcription factor activity"/>
    <property type="evidence" value="ECO:0007669"/>
    <property type="project" value="TreeGrafter"/>
</dbReference>
<organism evidence="5 6">
    <name type="scientific">Anaerosacchariphilus hominis</name>
    <dbReference type="NCBI Taxonomy" id="2763017"/>
    <lineage>
        <taxon>Bacteria</taxon>
        <taxon>Bacillati</taxon>
        <taxon>Bacillota</taxon>
        <taxon>Clostridia</taxon>
        <taxon>Lachnospirales</taxon>
        <taxon>Lachnospiraceae</taxon>
        <taxon>Anaerosacchariphilus</taxon>
    </lineage>
</organism>
<dbReference type="RefSeq" id="WP_186871583.1">
    <property type="nucleotide sequence ID" value="NZ_JACOOR010000003.1"/>
</dbReference>
<keyword evidence="3" id="KW-0804">Transcription</keyword>
<dbReference type="CDD" id="cd06267">
    <property type="entry name" value="PBP1_LacI_sugar_binding-like"/>
    <property type="match status" value="1"/>
</dbReference>
<evidence type="ECO:0000256" key="2">
    <source>
        <dbReference type="ARBA" id="ARBA00023125"/>
    </source>
</evidence>
<dbReference type="CDD" id="cd01392">
    <property type="entry name" value="HTH_LacI"/>
    <property type="match status" value="1"/>
</dbReference>
<dbReference type="Proteomes" id="UP000649345">
    <property type="component" value="Unassembled WGS sequence"/>
</dbReference>
<dbReference type="SUPFAM" id="SSF47413">
    <property type="entry name" value="lambda repressor-like DNA-binding domains"/>
    <property type="match status" value="1"/>
</dbReference>
<dbReference type="SMART" id="SM00354">
    <property type="entry name" value="HTH_LACI"/>
    <property type="match status" value="1"/>
</dbReference>
<dbReference type="InterPro" id="IPR000843">
    <property type="entry name" value="HTH_LacI"/>
</dbReference>
<reference evidence="5" key="1">
    <citation type="submission" date="2020-08" db="EMBL/GenBank/DDBJ databases">
        <title>Genome public.</title>
        <authorList>
            <person name="Liu C."/>
            <person name="Sun Q."/>
        </authorList>
    </citation>
    <scope>NUCLEOTIDE SEQUENCE</scope>
    <source>
        <strain evidence="5">NSJ-68</strain>
    </source>
</reference>
<name>A0A923RLF8_9FIRM</name>
<dbReference type="PROSITE" id="PS50932">
    <property type="entry name" value="HTH_LACI_2"/>
    <property type="match status" value="1"/>
</dbReference>
<dbReference type="Pfam" id="PF00356">
    <property type="entry name" value="LacI"/>
    <property type="match status" value="1"/>
</dbReference>
<dbReference type="PANTHER" id="PTHR30146">
    <property type="entry name" value="LACI-RELATED TRANSCRIPTIONAL REPRESSOR"/>
    <property type="match status" value="1"/>
</dbReference>
<keyword evidence="2 5" id="KW-0238">DNA-binding</keyword>
<evidence type="ECO:0000313" key="5">
    <source>
        <dbReference type="EMBL" id="MBC5659169.1"/>
    </source>
</evidence>
<dbReference type="EMBL" id="JACOOR010000003">
    <property type="protein sequence ID" value="MBC5659169.1"/>
    <property type="molecule type" value="Genomic_DNA"/>
</dbReference>
<evidence type="ECO:0000256" key="3">
    <source>
        <dbReference type="ARBA" id="ARBA00023163"/>
    </source>
</evidence>
<dbReference type="AlphaFoldDB" id="A0A923RLF8"/>
<dbReference type="InterPro" id="IPR046335">
    <property type="entry name" value="LacI/GalR-like_sensor"/>
</dbReference>
<keyword evidence="6" id="KW-1185">Reference proteome</keyword>
<dbReference type="PRINTS" id="PR00036">
    <property type="entry name" value="HTHLACI"/>
</dbReference>